<feature type="domain" description="Bacterial sugar transferase" evidence="8">
    <location>
        <begin position="280"/>
        <end position="468"/>
    </location>
</feature>
<evidence type="ECO:0000256" key="2">
    <source>
        <dbReference type="ARBA" id="ARBA00006464"/>
    </source>
</evidence>
<reference evidence="9" key="1">
    <citation type="submission" date="2006-06" db="EMBL/GenBank/DDBJ databases">
        <title>Complete sequence of chromosome of Mycobacterium sp. MCS.</title>
        <authorList>
            <consortium name="US DOE Joint Genome Institute"/>
            <person name="Copeland A."/>
            <person name="Lucas S."/>
            <person name="Lapidus A."/>
            <person name="Barry K."/>
            <person name="Detter J.C."/>
            <person name="Glavina del Rio T."/>
            <person name="Hammon N."/>
            <person name="Israni S."/>
            <person name="Dalin E."/>
            <person name="Tice H."/>
            <person name="Pitluck S."/>
            <person name="Martinez M."/>
            <person name="Schmutz J."/>
            <person name="Larimer F."/>
            <person name="Land M."/>
            <person name="Hauser L."/>
            <person name="Kyrpides N."/>
            <person name="Kim E."/>
            <person name="Miller C.D."/>
            <person name="Hughes J.E."/>
            <person name="Anderson A.J."/>
            <person name="Sims R.C."/>
            <person name="Richardson P."/>
        </authorList>
    </citation>
    <scope>NUCLEOTIDE SEQUENCE [LARGE SCALE GENOMIC DNA]</scope>
    <source>
        <strain evidence="9">MCS</strain>
    </source>
</reference>
<feature type="transmembrane region" description="Helical" evidence="7">
    <location>
        <begin position="286"/>
        <end position="306"/>
    </location>
</feature>
<name>A0A5Q5BGR3_MYCSS</name>
<organism evidence="9">
    <name type="scientific">Mycobacterium sp. (strain MCS)</name>
    <dbReference type="NCBI Taxonomy" id="164756"/>
    <lineage>
        <taxon>Bacteria</taxon>
        <taxon>Bacillati</taxon>
        <taxon>Actinomycetota</taxon>
        <taxon>Actinomycetes</taxon>
        <taxon>Mycobacteriales</taxon>
        <taxon>Mycobacteriaceae</taxon>
        <taxon>Mycobacterium</taxon>
    </lineage>
</organism>
<comment type="subcellular location">
    <subcellularLocation>
        <location evidence="1">Membrane</location>
        <topology evidence="1">Multi-pass membrane protein</topology>
    </subcellularLocation>
</comment>
<evidence type="ECO:0000256" key="4">
    <source>
        <dbReference type="ARBA" id="ARBA00022692"/>
    </source>
</evidence>
<dbReference type="Pfam" id="PF02397">
    <property type="entry name" value="Bac_transf"/>
    <property type="match status" value="1"/>
</dbReference>
<dbReference type="GO" id="GO:0016020">
    <property type="term" value="C:membrane"/>
    <property type="evidence" value="ECO:0007669"/>
    <property type="project" value="UniProtKB-SubCell"/>
</dbReference>
<dbReference type="InterPro" id="IPR003362">
    <property type="entry name" value="Bact_transf"/>
</dbReference>
<feature type="transmembrane region" description="Helical" evidence="7">
    <location>
        <begin position="103"/>
        <end position="125"/>
    </location>
</feature>
<protein>
    <submittedName>
        <fullName evidence="9">Undecaprenyl-phosphate galactosephosphotransferase</fullName>
        <ecNumber evidence="9">2.7.8.6</ecNumber>
    </submittedName>
</protein>
<feature type="transmembrane region" description="Helical" evidence="7">
    <location>
        <begin position="75"/>
        <end position="97"/>
    </location>
</feature>
<evidence type="ECO:0000256" key="7">
    <source>
        <dbReference type="SAM" id="Phobius"/>
    </source>
</evidence>
<evidence type="ECO:0000313" key="9">
    <source>
        <dbReference type="EMBL" id="ABG07413.1"/>
    </source>
</evidence>
<dbReference type="EMBL" id="CP000384">
    <property type="protein sequence ID" value="ABG07413.1"/>
    <property type="molecule type" value="Genomic_DNA"/>
</dbReference>
<evidence type="ECO:0000256" key="5">
    <source>
        <dbReference type="ARBA" id="ARBA00022989"/>
    </source>
</evidence>
<accession>A0A5Q5BGR3</accession>
<feature type="transmembrane region" description="Helical" evidence="7">
    <location>
        <begin position="37"/>
        <end position="54"/>
    </location>
</feature>
<evidence type="ECO:0000256" key="1">
    <source>
        <dbReference type="ARBA" id="ARBA00004141"/>
    </source>
</evidence>
<keyword evidence="5 7" id="KW-1133">Transmembrane helix</keyword>
<comment type="similarity">
    <text evidence="2">Belongs to the bacterial sugar transferase family.</text>
</comment>
<feature type="transmembrane region" description="Helical" evidence="7">
    <location>
        <begin position="12"/>
        <end position="31"/>
    </location>
</feature>
<sequence>MRDSSARVQAAEILSVLGGTTFAVAVSSDVAVHRETWVRVIFGVGMVAAWAVLLTAQRSSDPKILGRGFEEYKRVLVATGKLLGLVAVVLLVTGSPLPRQTLLIAIATGLGGCMLAHLVSTVVLVRQRIHPDGQRTRLLLVGTRAEADRVAAAVAEDARAGYEVVAFHALGAHSNELVSVTGGSEVPGEIPEEPVVDTAEITELARVHQAQSVVISSADRLSDECLRDLRWALHPYGVDLMVVPGVAAVAQPKLSLERLNGLSLLRVDEPGYSSLSALGKALFDRLLSLVLLVVAAPLFVVVAALIKLEDGGPVFYRPARVGRHGEPFRMWKFRSMQPEADARLAEVRALSGKSGDAFYKWAEDPRVTRIGRALRRTSLDELPQLINVVVGEMSLIGPRPMVDGEGAEFPGFVERRLLVKPGMTGLWQVSGRSDISEQDRVRLDLYYVENWSMDQDLRILARTAMTVARGRGAY</sequence>
<evidence type="ECO:0000256" key="6">
    <source>
        <dbReference type="ARBA" id="ARBA00023136"/>
    </source>
</evidence>
<evidence type="ECO:0000256" key="3">
    <source>
        <dbReference type="ARBA" id="ARBA00022679"/>
    </source>
</evidence>
<evidence type="ECO:0000259" key="8">
    <source>
        <dbReference type="Pfam" id="PF02397"/>
    </source>
</evidence>
<dbReference type="PANTHER" id="PTHR30576:SF10">
    <property type="entry name" value="SLL5057 PROTEIN"/>
    <property type="match status" value="1"/>
</dbReference>
<dbReference type="InterPro" id="IPR017475">
    <property type="entry name" value="EPS_sugar_tfrase"/>
</dbReference>
<dbReference type="Gene3D" id="3.40.50.720">
    <property type="entry name" value="NAD(P)-binding Rossmann-like Domain"/>
    <property type="match status" value="1"/>
</dbReference>
<dbReference type="AlphaFoldDB" id="A0A5Q5BGR3"/>
<gene>
    <name evidence="9" type="ordered locus">Mmcs_1301</name>
</gene>
<dbReference type="GO" id="GO:0047360">
    <property type="term" value="F:undecaprenyl-phosphate galactose phosphotransferase activity"/>
    <property type="evidence" value="ECO:0007669"/>
    <property type="project" value="UniProtKB-EC"/>
</dbReference>
<dbReference type="PANTHER" id="PTHR30576">
    <property type="entry name" value="COLANIC BIOSYNTHESIS UDP-GLUCOSE LIPID CARRIER TRANSFERASE"/>
    <property type="match status" value="1"/>
</dbReference>
<dbReference type="KEGG" id="mmc:Mmcs_1301"/>
<keyword evidence="6 7" id="KW-0472">Membrane</keyword>
<keyword evidence="3 9" id="KW-0808">Transferase</keyword>
<dbReference type="EC" id="2.7.8.6" evidence="9"/>
<dbReference type="NCBIfam" id="TIGR03025">
    <property type="entry name" value="EPS_sugtrans"/>
    <property type="match status" value="1"/>
</dbReference>
<keyword evidence="4 7" id="KW-0812">Transmembrane</keyword>
<proteinExistence type="inferred from homology"/>